<dbReference type="Gene3D" id="3.30.710.10">
    <property type="entry name" value="Potassium Channel Kv1.1, Chain A"/>
    <property type="match status" value="1"/>
</dbReference>
<protein>
    <submittedName>
        <fullName evidence="16">Potassium voltage-gated channel subfamily A member 2-like</fullName>
    </submittedName>
</protein>
<feature type="compositionally biased region" description="Basic and acidic residues" evidence="12">
    <location>
        <begin position="19"/>
        <end position="33"/>
    </location>
</feature>
<keyword evidence="9" id="KW-0406">Ion transport</keyword>
<feature type="domain" description="BTB" evidence="14">
    <location>
        <begin position="37"/>
        <end position="137"/>
    </location>
</feature>
<dbReference type="InterPro" id="IPR000210">
    <property type="entry name" value="BTB/POZ_dom"/>
</dbReference>
<dbReference type="FunFam" id="3.30.710.10:FF:000189">
    <property type="entry name" value="Predicted protein"/>
    <property type="match status" value="1"/>
</dbReference>
<evidence type="ECO:0000256" key="12">
    <source>
        <dbReference type="SAM" id="MobiDB-lite"/>
    </source>
</evidence>
<reference evidence="16" key="2">
    <citation type="submission" date="2025-08" db="UniProtKB">
        <authorList>
            <consortium name="RefSeq"/>
        </authorList>
    </citation>
    <scope>IDENTIFICATION</scope>
    <source>
        <strain evidence="16">S238N-H82</strain>
        <tissue evidence="16">Testes</tissue>
    </source>
</reference>
<evidence type="ECO:0000256" key="11">
    <source>
        <dbReference type="ARBA" id="ARBA00023303"/>
    </source>
</evidence>
<reference evidence="15" key="1">
    <citation type="journal article" date="2020" name="Nat. Ecol. Evol.">
        <title>Deeply conserved synteny resolves early events in vertebrate evolution.</title>
        <authorList>
            <person name="Simakov O."/>
            <person name="Marletaz F."/>
            <person name="Yue J.X."/>
            <person name="O'Connell B."/>
            <person name="Jenkins J."/>
            <person name="Brandt A."/>
            <person name="Calef R."/>
            <person name="Tung C.H."/>
            <person name="Huang T.K."/>
            <person name="Schmutz J."/>
            <person name="Satoh N."/>
            <person name="Yu J.K."/>
            <person name="Putnam N.H."/>
            <person name="Green R.E."/>
            <person name="Rokhsar D.S."/>
        </authorList>
    </citation>
    <scope>NUCLEOTIDE SEQUENCE [LARGE SCALE GENOMIC DNA]</scope>
    <source>
        <strain evidence="15">S238N-H82</strain>
    </source>
</reference>
<dbReference type="Gene3D" id="1.20.120.350">
    <property type="entry name" value="Voltage-gated potassium channels. Chain C"/>
    <property type="match status" value="1"/>
</dbReference>
<dbReference type="Pfam" id="PF02214">
    <property type="entry name" value="BTB_2"/>
    <property type="match status" value="1"/>
</dbReference>
<proteinExistence type="predicted"/>
<dbReference type="PANTHER" id="PTHR11537:SF113">
    <property type="entry name" value="POTASSIUM VOLTAGE-GATED CHANNEL PROTEIN SHAKER"/>
    <property type="match status" value="1"/>
</dbReference>
<dbReference type="SMART" id="SM00225">
    <property type="entry name" value="BTB"/>
    <property type="match status" value="1"/>
</dbReference>
<accession>A0A9J7KDX0</accession>
<dbReference type="SUPFAM" id="SSF81324">
    <property type="entry name" value="Voltage-gated potassium channels"/>
    <property type="match status" value="1"/>
</dbReference>
<dbReference type="GO" id="GO:0051260">
    <property type="term" value="P:protein homooligomerization"/>
    <property type="evidence" value="ECO:0007669"/>
    <property type="project" value="InterPro"/>
</dbReference>
<keyword evidence="6" id="KW-0851">Voltage-gated channel</keyword>
<evidence type="ECO:0000256" key="2">
    <source>
        <dbReference type="ARBA" id="ARBA00022448"/>
    </source>
</evidence>
<keyword evidence="5" id="KW-0631">Potassium channel</keyword>
<dbReference type="InterPro" id="IPR027359">
    <property type="entry name" value="Volt_channel_dom_sf"/>
</dbReference>
<sequence>MLSRGPGSARGAVTRARPRRGDSEGHLRDSTLPRPSERVVINVSGLRFVSTLQTLERYPDTLLGDPRRRRWYHDPSRNEFFFDRHRPSFEAILQFYQTGGELKCPQEVPSDVFVAEMEFYDLGEEMIKAFREEMGMELPMSDDIPPPEDEMLLKVWRLFKDPSSSYLAKLVTVTSVLMIIMSVLVTCMETVPDVQTWVHTYTYRNGTNGTLVRLPATRNPFFVAETIYVAWFTLELVLGFLACSDRVRYSKDYMNILDLVGIILYFVDLGIELSTVNSGGNIDRVVSALWTARLIRILRVVKLTRYSVDMQLFWKAMTNSLPAMVLFTFTTMVLMVVFSGVVFFWESEYPDTKFTSIPDTFWWAIITMINIGYGDHIPRTLVGKVVASIATIAGIVSLCLGIPEFMECYIQLYEAARYSAKRQARRKYGMMSKFGMLGGNKSGFSRRRRDGKFTLII</sequence>
<dbReference type="InterPro" id="IPR003131">
    <property type="entry name" value="T1-type_BTB"/>
</dbReference>
<dbReference type="FunFam" id="1.10.287.70:FF:000028">
    <property type="entry name" value="potassium voltage-gated channel subfamily D member 3"/>
    <property type="match status" value="1"/>
</dbReference>
<evidence type="ECO:0000313" key="16">
    <source>
        <dbReference type="RefSeq" id="XP_035658159.1"/>
    </source>
</evidence>
<evidence type="ECO:0000256" key="1">
    <source>
        <dbReference type="ARBA" id="ARBA00004141"/>
    </source>
</evidence>
<dbReference type="OrthoDB" id="415460at2759"/>
<evidence type="ECO:0000256" key="5">
    <source>
        <dbReference type="ARBA" id="ARBA00022826"/>
    </source>
</evidence>
<dbReference type="RefSeq" id="XP_035658159.1">
    <property type="nucleotide sequence ID" value="XM_035802266.1"/>
</dbReference>
<dbReference type="GO" id="GO:0016020">
    <property type="term" value="C:membrane"/>
    <property type="evidence" value="ECO:0000318"/>
    <property type="project" value="GO_Central"/>
</dbReference>
<evidence type="ECO:0000256" key="7">
    <source>
        <dbReference type="ARBA" id="ARBA00022958"/>
    </source>
</evidence>
<feature type="transmembrane region" description="Helical" evidence="13">
    <location>
        <begin position="321"/>
        <end position="345"/>
    </location>
</feature>
<evidence type="ECO:0000259" key="14">
    <source>
        <dbReference type="SMART" id="SM00225"/>
    </source>
</evidence>
<evidence type="ECO:0000256" key="9">
    <source>
        <dbReference type="ARBA" id="ARBA00023065"/>
    </source>
</evidence>
<keyword evidence="8 13" id="KW-1133">Transmembrane helix</keyword>
<evidence type="ECO:0000313" key="15">
    <source>
        <dbReference type="Proteomes" id="UP000001554"/>
    </source>
</evidence>
<feature type="transmembrane region" description="Helical" evidence="13">
    <location>
        <begin position="357"/>
        <end position="373"/>
    </location>
</feature>
<evidence type="ECO:0000256" key="4">
    <source>
        <dbReference type="ARBA" id="ARBA00022692"/>
    </source>
</evidence>
<dbReference type="Gene3D" id="1.10.287.70">
    <property type="match status" value="1"/>
</dbReference>
<keyword evidence="3" id="KW-0633">Potassium transport</keyword>
<name>A0A9J7KDX0_BRAFL</name>
<keyword evidence="7" id="KW-0630">Potassium</keyword>
<dbReference type="Pfam" id="PF00520">
    <property type="entry name" value="Ion_trans"/>
    <property type="match status" value="1"/>
</dbReference>
<feature type="region of interest" description="Disordered" evidence="12">
    <location>
        <begin position="1"/>
        <end position="33"/>
    </location>
</feature>
<dbReference type="SUPFAM" id="SSF54695">
    <property type="entry name" value="POZ domain"/>
    <property type="match status" value="1"/>
</dbReference>
<dbReference type="InterPro" id="IPR011333">
    <property type="entry name" value="SKP1/BTB/POZ_sf"/>
</dbReference>
<keyword evidence="15" id="KW-1185">Reference proteome</keyword>
<dbReference type="InterPro" id="IPR003972">
    <property type="entry name" value="K_chnl_volt-dep_Kv1"/>
</dbReference>
<dbReference type="GO" id="GO:0001508">
    <property type="term" value="P:action potential"/>
    <property type="evidence" value="ECO:0000318"/>
    <property type="project" value="GO_Central"/>
</dbReference>
<keyword evidence="10 13" id="KW-0472">Membrane</keyword>
<gene>
    <name evidence="16" type="primary">LOC118403533</name>
</gene>
<dbReference type="InterPro" id="IPR028325">
    <property type="entry name" value="VG_K_chnl"/>
</dbReference>
<keyword evidence="4 13" id="KW-0812">Transmembrane</keyword>
<evidence type="ECO:0000256" key="6">
    <source>
        <dbReference type="ARBA" id="ARBA00022882"/>
    </source>
</evidence>
<feature type="transmembrane region" description="Helical" evidence="13">
    <location>
        <begin position="221"/>
        <end position="243"/>
    </location>
</feature>
<evidence type="ECO:0000256" key="10">
    <source>
        <dbReference type="ARBA" id="ARBA00023136"/>
    </source>
</evidence>
<dbReference type="OMA" id="WESEYPD"/>
<dbReference type="KEGG" id="bfo:118403533"/>
<organism evidence="15 16">
    <name type="scientific">Branchiostoma floridae</name>
    <name type="common">Florida lancelet</name>
    <name type="synonym">Amphioxus</name>
    <dbReference type="NCBI Taxonomy" id="7739"/>
    <lineage>
        <taxon>Eukaryota</taxon>
        <taxon>Metazoa</taxon>
        <taxon>Chordata</taxon>
        <taxon>Cephalochordata</taxon>
        <taxon>Leptocardii</taxon>
        <taxon>Amphioxiformes</taxon>
        <taxon>Branchiostomatidae</taxon>
        <taxon>Branchiostoma</taxon>
    </lineage>
</organism>
<dbReference type="GO" id="GO:0008076">
    <property type="term" value="C:voltage-gated potassium channel complex"/>
    <property type="evidence" value="ECO:0000318"/>
    <property type="project" value="GO_Central"/>
</dbReference>
<evidence type="ECO:0000256" key="3">
    <source>
        <dbReference type="ARBA" id="ARBA00022538"/>
    </source>
</evidence>
<dbReference type="InterPro" id="IPR005821">
    <property type="entry name" value="Ion_trans_dom"/>
</dbReference>
<dbReference type="PRINTS" id="PR00169">
    <property type="entry name" value="KCHANNEL"/>
</dbReference>
<dbReference type="GO" id="GO:0071805">
    <property type="term" value="P:potassium ion transmembrane transport"/>
    <property type="evidence" value="ECO:0000318"/>
    <property type="project" value="GO_Central"/>
</dbReference>
<dbReference type="Proteomes" id="UP000001554">
    <property type="component" value="Chromosome 16"/>
</dbReference>
<keyword evidence="11" id="KW-0407">Ion channel</keyword>
<dbReference type="PRINTS" id="PR01496">
    <property type="entry name" value="SHAKERCHANEL"/>
</dbReference>
<comment type="subcellular location">
    <subcellularLocation>
        <location evidence="1">Membrane</location>
        <topology evidence="1">Multi-pass membrane protein</topology>
    </subcellularLocation>
</comment>
<dbReference type="FunFam" id="1.20.120.350:FF:000074">
    <property type="entry name" value="SHaW family of potassium channels"/>
    <property type="match status" value="1"/>
</dbReference>
<dbReference type="GO" id="GO:0005251">
    <property type="term" value="F:delayed rectifier potassium channel activity"/>
    <property type="evidence" value="ECO:0000318"/>
    <property type="project" value="GO_Central"/>
</dbReference>
<dbReference type="AlphaFoldDB" id="A0A9J7KDX0"/>
<keyword evidence="2" id="KW-0813">Transport</keyword>
<dbReference type="GeneID" id="118403533"/>
<feature type="transmembrane region" description="Helical" evidence="13">
    <location>
        <begin position="385"/>
        <end position="403"/>
    </location>
</feature>
<evidence type="ECO:0000256" key="8">
    <source>
        <dbReference type="ARBA" id="ARBA00022989"/>
    </source>
</evidence>
<dbReference type="PANTHER" id="PTHR11537">
    <property type="entry name" value="VOLTAGE-GATED POTASSIUM CHANNEL"/>
    <property type="match status" value="1"/>
</dbReference>
<evidence type="ECO:0000256" key="13">
    <source>
        <dbReference type="SAM" id="Phobius"/>
    </source>
</evidence>
<feature type="transmembrane region" description="Helical" evidence="13">
    <location>
        <begin position="166"/>
        <end position="185"/>
    </location>
</feature>